<dbReference type="Gene3D" id="3.40.50.1000">
    <property type="entry name" value="HAD superfamily/HAD-like"/>
    <property type="match status" value="1"/>
</dbReference>
<feature type="domain" description="HMA" evidence="24">
    <location>
        <begin position="7"/>
        <end position="73"/>
    </location>
</feature>
<keyword evidence="12" id="KW-0460">Magnesium</keyword>
<dbReference type="GO" id="GO:0005507">
    <property type="term" value="F:copper ion binding"/>
    <property type="evidence" value="ECO:0007669"/>
    <property type="project" value="TreeGrafter"/>
</dbReference>
<feature type="transmembrane region" description="Helical" evidence="22">
    <location>
        <begin position="740"/>
        <end position="759"/>
    </location>
</feature>
<dbReference type="Pfam" id="PF00122">
    <property type="entry name" value="E1-E2_ATPase"/>
    <property type="match status" value="1"/>
</dbReference>
<keyword evidence="5 22" id="KW-1003">Cell membrane</keyword>
<evidence type="ECO:0000256" key="16">
    <source>
        <dbReference type="ARBA" id="ARBA00023065"/>
    </source>
</evidence>
<feature type="transmembrane region" description="Helical" evidence="22">
    <location>
        <begin position="712"/>
        <end position="734"/>
    </location>
</feature>
<dbReference type="FunFam" id="3.40.50.1000:FF:000144">
    <property type="entry name" value="copper-transporting ATPase 1 isoform X2"/>
    <property type="match status" value="1"/>
</dbReference>
<dbReference type="InterPro" id="IPR017969">
    <property type="entry name" value="Heavy-metal-associated_CS"/>
</dbReference>
<dbReference type="InterPro" id="IPR006121">
    <property type="entry name" value="HMA_dom"/>
</dbReference>
<evidence type="ECO:0000256" key="23">
    <source>
        <dbReference type="SAM" id="MobiDB-lite"/>
    </source>
</evidence>
<evidence type="ECO:0000256" key="12">
    <source>
        <dbReference type="ARBA" id="ARBA00022842"/>
    </source>
</evidence>
<dbReference type="PRINTS" id="PR00943">
    <property type="entry name" value="CUATPASE"/>
</dbReference>
<keyword evidence="15" id="KW-0186">Copper</keyword>
<evidence type="ECO:0000256" key="22">
    <source>
        <dbReference type="RuleBase" id="RU362081"/>
    </source>
</evidence>
<dbReference type="NCBIfam" id="TIGR01525">
    <property type="entry name" value="ATPase-IB_hvy"/>
    <property type="match status" value="1"/>
</dbReference>
<dbReference type="InterPro" id="IPR008250">
    <property type="entry name" value="ATPase_P-typ_transduc_dom_A_sf"/>
</dbReference>
<organism evidence="25 26">
    <name type="scientific">Crystallibacter crystallopoietes</name>
    <dbReference type="NCBI Taxonomy" id="37928"/>
    <lineage>
        <taxon>Bacteria</taxon>
        <taxon>Bacillati</taxon>
        <taxon>Actinomycetota</taxon>
        <taxon>Actinomycetes</taxon>
        <taxon>Micrococcales</taxon>
        <taxon>Micrococcaceae</taxon>
        <taxon>Crystallibacter</taxon>
    </lineage>
</organism>
<dbReference type="EMBL" id="FNKH01000002">
    <property type="protein sequence ID" value="SDQ81458.1"/>
    <property type="molecule type" value="Genomic_DNA"/>
</dbReference>
<feature type="transmembrane region" description="Helical" evidence="22">
    <location>
        <begin position="177"/>
        <end position="198"/>
    </location>
</feature>
<keyword evidence="11 22" id="KW-0067">ATP-binding</keyword>
<dbReference type="Gene3D" id="3.40.1110.10">
    <property type="entry name" value="Calcium-transporting ATPase, cytoplasmic domain N"/>
    <property type="match status" value="1"/>
</dbReference>
<keyword evidence="10" id="KW-0187">Copper transport</keyword>
<comment type="subcellular location">
    <subcellularLocation>
        <location evidence="1">Cell membrane</location>
        <topology evidence="1">Multi-pass membrane protein</topology>
    </subcellularLocation>
</comment>
<dbReference type="SUPFAM" id="SSF56784">
    <property type="entry name" value="HAD-like"/>
    <property type="match status" value="1"/>
</dbReference>
<dbReference type="PROSITE" id="PS01047">
    <property type="entry name" value="HMA_1"/>
    <property type="match status" value="1"/>
</dbReference>
<feature type="transmembrane region" description="Helical" evidence="22">
    <location>
        <begin position="785"/>
        <end position="805"/>
    </location>
</feature>
<dbReference type="GO" id="GO:0043682">
    <property type="term" value="F:P-type divalent copper transporter activity"/>
    <property type="evidence" value="ECO:0007669"/>
    <property type="project" value="TreeGrafter"/>
</dbReference>
<keyword evidence="17 22" id="KW-0472">Membrane</keyword>
<dbReference type="Pfam" id="PF00702">
    <property type="entry name" value="Hydrolase"/>
    <property type="match status" value="1"/>
</dbReference>
<comment type="catalytic activity">
    <reaction evidence="19">
        <text>Cu(+)(in) + ATP + H2O = Cu(+)(out) + ADP + phosphate + H(+)</text>
        <dbReference type="Rhea" id="RHEA:25792"/>
        <dbReference type="ChEBI" id="CHEBI:15377"/>
        <dbReference type="ChEBI" id="CHEBI:15378"/>
        <dbReference type="ChEBI" id="CHEBI:30616"/>
        <dbReference type="ChEBI" id="CHEBI:43474"/>
        <dbReference type="ChEBI" id="CHEBI:49552"/>
        <dbReference type="ChEBI" id="CHEBI:456216"/>
        <dbReference type="EC" id="7.2.2.8"/>
    </reaction>
</comment>
<proteinExistence type="inferred from homology"/>
<dbReference type="SFLD" id="SFLDS00003">
    <property type="entry name" value="Haloacid_Dehalogenase"/>
    <property type="match status" value="1"/>
</dbReference>
<dbReference type="InterPro" id="IPR044492">
    <property type="entry name" value="P_typ_ATPase_HD_dom"/>
</dbReference>
<dbReference type="SUPFAM" id="SSF81665">
    <property type="entry name" value="Calcium ATPase, transmembrane domain M"/>
    <property type="match status" value="1"/>
</dbReference>
<dbReference type="RefSeq" id="WP_257790780.1">
    <property type="nucleotide sequence ID" value="NZ_CP018863.1"/>
</dbReference>
<keyword evidence="6" id="KW-0597">Phosphoprotein</keyword>
<evidence type="ECO:0000256" key="11">
    <source>
        <dbReference type="ARBA" id="ARBA00022840"/>
    </source>
</evidence>
<dbReference type="Gene3D" id="3.30.70.100">
    <property type="match status" value="1"/>
</dbReference>
<dbReference type="AlphaFoldDB" id="A0A1H1DYZ1"/>
<dbReference type="SFLD" id="SFLDG00002">
    <property type="entry name" value="C1.7:_P-type_atpase_like"/>
    <property type="match status" value="1"/>
</dbReference>
<evidence type="ECO:0000256" key="1">
    <source>
        <dbReference type="ARBA" id="ARBA00004651"/>
    </source>
</evidence>
<dbReference type="PRINTS" id="PR00942">
    <property type="entry name" value="CUATPASEI"/>
</dbReference>
<dbReference type="GO" id="GO:0140581">
    <property type="term" value="F:P-type monovalent copper transporter activity"/>
    <property type="evidence" value="ECO:0007669"/>
    <property type="project" value="UniProtKB-EC"/>
</dbReference>
<dbReference type="PROSITE" id="PS00154">
    <property type="entry name" value="ATPASE_E1_E2"/>
    <property type="match status" value="1"/>
</dbReference>
<keyword evidence="7 22" id="KW-0812">Transmembrane</keyword>
<dbReference type="PRINTS" id="PR00119">
    <property type="entry name" value="CATATPASE"/>
</dbReference>
<evidence type="ECO:0000256" key="21">
    <source>
        <dbReference type="ARBA" id="ARBA00068364"/>
    </source>
</evidence>
<keyword evidence="4" id="KW-0813">Transport</keyword>
<dbReference type="InterPro" id="IPR001757">
    <property type="entry name" value="P_typ_ATPase"/>
</dbReference>
<reference evidence="25 26" key="1">
    <citation type="submission" date="2016-10" db="EMBL/GenBank/DDBJ databases">
        <authorList>
            <person name="de Groot N.N."/>
        </authorList>
    </citation>
    <scope>NUCLEOTIDE SEQUENCE [LARGE SCALE GENOMIC DNA]</scope>
    <source>
        <strain evidence="25 26">DSM 20117</strain>
    </source>
</reference>
<dbReference type="GO" id="GO:0005524">
    <property type="term" value="F:ATP binding"/>
    <property type="evidence" value="ECO:0007669"/>
    <property type="project" value="UniProtKB-UniRule"/>
</dbReference>
<dbReference type="InterPro" id="IPR023214">
    <property type="entry name" value="HAD_sf"/>
</dbReference>
<dbReference type="CDD" id="cd00371">
    <property type="entry name" value="HMA"/>
    <property type="match status" value="1"/>
</dbReference>
<dbReference type="SFLD" id="SFLDF00027">
    <property type="entry name" value="p-type_atpase"/>
    <property type="match status" value="1"/>
</dbReference>
<evidence type="ECO:0000256" key="7">
    <source>
        <dbReference type="ARBA" id="ARBA00022692"/>
    </source>
</evidence>
<evidence type="ECO:0000256" key="14">
    <source>
        <dbReference type="ARBA" id="ARBA00022989"/>
    </source>
</evidence>
<evidence type="ECO:0000256" key="3">
    <source>
        <dbReference type="ARBA" id="ARBA00012517"/>
    </source>
</evidence>
<protein>
    <recommendedName>
        <fullName evidence="21">Probable copper-exporting P-type ATPase V</fullName>
        <ecNumber evidence="3">7.2.2.8</ecNumber>
    </recommendedName>
    <alternativeName>
        <fullName evidence="18">Cu(+)-exporting ATPase</fullName>
    </alternativeName>
</protein>
<evidence type="ECO:0000313" key="26">
    <source>
        <dbReference type="Proteomes" id="UP000181917"/>
    </source>
</evidence>
<gene>
    <name evidence="25" type="ORF">SAMN04489742_2674</name>
</gene>
<name>A0A1H1DYZ1_9MICC</name>
<dbReference type="CDD" id="cd02094">
    <property type="entry name" value="P-type_ATPase_Cu-like"/>
    <property type="match status" value="1"/>
</dbReference>
<evidence type="ECO:0000256" key="13">
    <source>
        <dbReference type="ARBA" id="ARBA00022967"/>
    </source>
</evidence>
<keyword evidence="9 22" id="KW-0547">Nucleotide-binding</keyword>
<feature type="region of interest" description="Disordered" evidence="23">
    <location>
        <begin position="77"/>
        <end position="101"/>
    </location>
</feature>
<keyword evidence="16" id="KW-0406">Ion transport</keyword>
<evidence type="ECO:0000259" key="24">
    <source>
        <dbReference type="PROSITE" id="PS50846"/>
    </source>
</evidence>
<dbReference type="PANTHER" id="PTHR43520">
    <property type="entry name" value="ATP7, ISOFORM B"/>
    <property type="match status" value="1"/>
</dbReference>
<evidence type="ECO:0000256" key="18">
    <source>
        <dbReference type="ARBA" id="ARBA00033239"/>
    </source>
</evidence>
<dbReference type="NCBIfam" id="TIGR01494">
    <property type="entry name" value="ATPase_P-type"/>
    <property type="match status" value="2"/>
</dbReference>
<keyword evidence="14 22" id="KW-1133">Transmembrane helix</keyword>
<dbReference type="GO" id="GO:0016887">
    <property type="term" value="F:ATP hydrolysis activity"/>
    <property type="evidence" value="ECO:0007669"/>
    <property type="project" value="InterPro"/>
</dbReference>
<dbReference type="InterPro" id="IPR059000">
    <property type="entry name" value="ATPase_P-type_domA"/>
</dbReference>
<comment type="function">
    <text evidence="20">Necessary for copper homeostasis and likely functions as a copper exporter. Also required for full virulence.</text>
</comment>
<evidence type="ECO:0000256" key="5">
    <source>
        <dbReference type="ARBA" id="ARBA00022475"/>
    </source>
</evidence>
<evidence type="ECO:0000256" key="15">
    <source>
        <dbReference type="ARBA" id="ARBA00023008"/>
    </source>
</evidence>
<dbReference type="SUPFAM" id="SSF55008">
    <property type="entry name" value="HMA, heavy metal-associated domain"/>
    <property type="match status" value="1"/>
</dbReference>
<dbReference type="InterPro" id="IPR027256">
    <property type="entry name" value="P-typ_ATPase_IB"/>
</dbReference>
<sequence length="1096" mass="114348">MSTSVLAECTLEIGGMTCASCVGRVEKALTKLDGVASAHVNLATEAARVSYNPDAVGLEDLTAAVIAAGYTGSLRQLPQTPAPDVRKVPEPPSSVDDDREARRDAELAGLKRKWQVALAAGLSLMAVMYVPLPIDAMDWLMPLLLVVATAVQFWAGRGIYAAAWAAARHRSTNMNTLVALGTGVAYGYSAFVTLWPGVAESQGLPLHVYFETSLVIIALVLMGKWLEGRAKKQTAAAIKALAGLSPKTARVIRGGVELDVPVDDVVVGDLVRVRPGEKVPVDGVVTEGASAVDESMLTGESMPVDKRPGDTAIGGTINRTGSLVLRATAVGADTALAQIIRLVEDAQGSRAPMQRLADKVSAWFVPAVLLIAAGTFAGWALFGPDTGRLTLAIGTAIAVLIIACPCALGLATPTAVMVGTGKAAELGILIGNGEALEQARRLTAVVLDKTGTITTGRPRLTEITTAGAWDRDEILALVGAAERGSEHPLGEAIVAAARERAAERGLELPEAEKFEALPGHGIDAEVAGRHILIGNRALVVSAGRLGTAVARLDAAAAEAARQGQTPVYVAIDGEPAALLTVADSIRPESAEAIAQLKALGVEVWMLTGDNTATAAAVARSVGIEHVMAEVLPGEKADRISALQREGHVVAMAGDGINDAPALAQSDLGIAIGTGTDVAIAASDITLVGGDLRGFVSAIALSRRTVATIKQGLFWAFAYNALLIPVAAGALHFAGGILLDPILASAAMAMSSVSVVTNALRLRGFRRPAGVQEILHPPLRARVGQYAYLTGVAAVAVALGTAFTLLSHTDAAQRGMNGVLAWTQSTGMPMRPAMSTMMTTDVDPLPAEEADVNVRLDVPAATRPGEPTRVLVELTDATTGAPLKDLGLSHEVWMHLIVTRDDLGSFAHVHPEPTGQPGQLAVELTFPTTGNYLVNTEFRRQGQMQDIHADQQLRVGGTATPNPETLTESPRTQINDGVRVILEGEATAGQTSELSFTFADAATGRPISSLKPYLAAAGHVVIMDAAGEEFAHEHADVEDADGNPVFALPGQQFGPELTVHAHFDKPGLYRLWGQFRLPDDRVITAPFTVQVTDDGNG</sequence>
<dbReference type="GO" id="GO:0005886">
    <property type="term" value="C:plasma membrane"/>
    <property type="evidence" value="ECO:0007669"/>
    <property type="project" value="UniProtKB-SubCell"/>
</dbReference>
<evidence type="ECO:0000256" key="8">
    <source>
        <dbReference type="ARBA" id="ARBA00022723"/>
    </source>
</evidence>
<dbReference type="InterPro" id="IPR023298">
    <property type="entry name" value="ATPase_P-typ_TM_dom_sf"/>
</dbReference>
<keyword evidence="13" id="KW-1278">Translocase</keyword>
<feature type="transmembrane region" description="Helical" evidence="22">
    <location>
        <begin position="360"/>
        <end position="382"/>
    </location>
</feature>
<evidence type="ECO:0000256" key="10">
    <source>
        <dbReference type="ARBA" id="ARBA00022796"/>
    </source>
</evidence>
<keyword evidence="26" id="KW-1185">Reference proteome</keyword>
<dbReference type="Pfam" id="PF00403">
    <property type="entry name" value="HMA"/>
    <property type="match status" value="1"/>
</dbReference>
<accession>A0A1H1DYZ1</accession>
<dbReference type="InterPro" id="IPR036163">
    <property type="entry name" value="HMA_dom_sf"/>
</dbReference>
<feature type="transmembrane region" description="Helical" evidence="22">
    <location>
        <begin position="116"/>
        <end position="134"/>
    </location>
</feature>
<dbReference type="Proteomes" id="UP000181917">
    <property type="component" value="Unassembled WGS sequence"/>
</dbReference>
<feature type="transmembrane region" description="Helical" evidence="22">
    <location>
        <begin position="204"/>
        <end position="223"/>
    </location>
</feature>
<dbReference type="FunFam" id="2.70.150.10:FF:000020">
    <property type="entry name" value="Copper-exporting P-type ATPase A"/>
    <property type="match status" value="1"/>
</dbReference>
<dbReference type="EC" id="7.2.2.8" evidence="3"/>
<evidence type="ECO:0000313" key="25">
    <source>
        <dbReference type="EMBL" id="SDQ81458.1"/>
    </source>
</evidence>
<evidence type="ECO:0000256" key="6">
    <source>
        <dbReference type="ARBA" id="ARBA00022553"/>
    </source>
</evidence>
<dbReference type="Gene3D" id="2.70.150.10">
    <property type="entry name" value="Calcium-transporting ATPase, cytoplasmic transduction domain A"/>
    <property type="match status" value="1"/>
</dbReference>
<feature type="transmembrane region" description="Helical" evidence="22">
    <location>
        <begin position="388"/>
        <end position="411"/>
    </location>
</feature>
<dbReference type="PANTHER" id="PTHR43520:SF8">
    <property type="entry name" value="P-TYPE CU(+) TRANSPORTER"/>
    <property type="match status" value="1"/>
</dbReference>
<dbReference type="NCBIfam" id="TIGR01511">
    <property type="entry name" value="ATPase-IB1_Cu"/>
    <property type="match status" value="1"/>
</dbReference>
<dbReference type="InterPro" id="IPR018303">
    <property type="entry name" value="ATPase_P-typ_P_site"/>
</dbReference>
<dbReference type="FunFam" id="3.30.70.100:FF:000005">
    <property type="entry name" value="Copper-exporting P-type ATPase A"/>
    <property type="match status" value="1"/>
</dbReference>
<evidence type="ECO:0000256" key="2">
    <source>
        <dbReference type="ARBA" id="ARBA00006024"/>
    </source>
</evidence>
<comment type="similarity">
    <text evidence="2 22">Belongs to the cation transport ATPase (P-type) (TC 3.A.3) family. Type IB subfamily.</text>
</comment>
<dbReference type="InterPro" id="IPR036412">
    <property type="entry name" value="HAD-like_sf"/>
</dbReference>
<evidence type="ECO:0000256" key="4">
    <source>
        <dbReference type="ARBA" id="ARBA00022448"/>
    </source>
</evidence>
<dbReference type="STRING" id="37928.SAMN04489742_2674"/>
<dbReference type="InterPro" id="IPR023299">
    <property type="entry name" value="ATPase_P-typ_cyto_dom_N"/>
</dbReference>
<evidence type="ECO:0000256" key="9">
    <source>
        <dbReference type="ARBA" id="ARBA00022741"/>
    </source>
</evidence>
<dbReference type="PROSITE" id="PS50846">
    <property type="entry name" value="HMA_2"/>
    <property type="match status" value="1"/>
</dbReference>
<keyword evidence="8 22" id="KW-0479">Metal-binding</keyword>
<dbReference type="SUPFAM" id="SSF81653">
    <property type="entry name" value="Calcium ATPase, transduction domain A"/>
    <property type="match status" value="1"/>
</dbReference>
<feature type="transmembrane region" description="Helical" evidence="22">
    <location>
        <begin position="140"/>
        <end position="165"/>
    </location>
</feature>
<evidence type="ECO:0000256" key="19">
    <source>
        <dbReference type="ARBA" id="ARBA00049289"/>
    </source>
</evidence>
<evidence type="ECO:0000256" key="20">
    <source>
        <dbReference type="ARBA" id="ARBA00057500"/>
    </source>
</evidence>
<evidence type="ECO:0000256" key="17">
    <source>
        <dbReference type="ARBA" id="ARBA00023136"/>
    </source>
</evidence>
<dbReference type="GO" id="GO:0055070">
    <property type="term" value="P:copper ion homeostasis"/>
    <property type="evidence" value="ECO:0007669"/>
    <property type="project" value="TreeGrafter"/>
</dbReference>